<dbReference type="InterPro" id="IPR010985">
    <property type="entry name" value="Ribbon_hlx_hlx"/>
</dbReference>
<keyword evidence="2" id="KW-1185">Reference proteome</keyword>
<dbReference type="GO" id="GO:0006355">
    <property type="term" value="P:regulation of DNA-templated transcription"/>
    <property type="evidence" value="ECO:0007669"/>
    <property type="project" value="InterPro"/>
</dbReference>
<dbReference type="Gene3D" id="1.10.1220.10">
    <property type="entry name" value="Met repressor-like"/>
    <property type="match status" value="1"/>
</dbReference>
<evidence type="ECO:0008006" key="3">
    <source>
        <dbReference type="Google" id="ProtNLM"/>
    </source>
</evidence>
<reference evidence="1" key="1">
    <citation type="submission" date="2014-09" db="EMBL/GenBank/DDBJ databases">
        <authorList>
            <person name="Wibberg D."/>
        </authorList>
    </citation>
    <scope>NUCLEOTIDE SEQUENCE [LARGE SCALE GENOMIC DNA]</scope>
    <source>
        <strain evidence="1">Mb9</strain>
    </source>
</reference>
<dbReference type="Proteomes" id="UP000062768">
    <property type="component" value="Chromosome I"/>
</dbReference>
<dbReference type="AlphaFoldDB" id="A0A0S4FLY7"/>
<evidence type="ECO:0000313" key="1">
    <source>
        <dbReference type="EMBL" id="CEL24008.1"/>
    </source>
</evidence>
<proteinExistence type="predicted"/>
<protein>
    <recommendedName>
        <fullName evidence="3">Ribbon-helix-helix protein CopG domain-containing protein</fullName>
    </recommendedName>
</protein>
<dbReference type="EMBL" id="LN734822">
    <property type="protein sequence ID" value="CEL24008.1"/>
    <property type="molecule type" value="Genomic_DNA"/>
</dbReference>
<accession>A0A0S4FLY7</accession>
<dbReference type="CDD" id="cd22231">
    <property type="entry name" value="RHH_NikR_HicB-like"/>
    <property type="match status" value="1"/>
</dbReference>
<dbReference type="PATRIC" id="fig|2162.10.peg.371"/>
<organism evidence="1 2">
    <name type="scientific">Methanobacterium formicicum</name>
    <dbReference type="NCBI Taxonomy" id="2162"/>
    <lineage>
        <taxon>Archaea</taxon>
        <taxon>Methanobacteriati</taxon>
        <taxon>Methanobacteriota</taxon>
        <taxon>Methanomada group</taxon>
        <taxon>Methanobacteria</taxon>
        <taxon>Methanobacteriales</taxon>
        <taxon>Methanobacteriaceae</taxon>
        <taxon>Methanobacterium</taxon>
    </lineage>
</organism>
<dbReference type="SUPFAM" id="SSF47598">
    <property type="entry name" value="Ribbon-helix-helix"/>
    <property type="match status" value="1"/>
</dbReference>
<sequence length="50" mass="5798">MARIAMNLPDELLNEFDEVLKENGYSSRINGLQDAIKEYNKQHYKPSSLL</sequence>
<dbReference type="InterPro" id="IPR013321">
    <property type="entry name" value="Arc_rbn_hlx_hlx"/>
</dbReference>
<name>A0A0S4FLY7_METFO</name>
<dbReference type="GeneID" id="55593083"/>
<dbReference type="RefSeq" id="WP_171824049.1">
    <property type="nucleotide sequence ID" value="NZ_LN734822.1"/>
</dbReference>
<evidence type="ECO:0000313" key="2">
    <source>
        <dbReference type="Proteomes" id="UP000062768"/>
    </source>
</evidence>
<gene>
    <name evidence="1" type="ORF">MB9_0360</name>
</gene>